<proteinExistence type="inferred from homology"/>
<sequence>MPLCFLFYKAAMKRELFTKAFAMQLYGWYGSYTEATSTISVLNEIYCSDSFSIGNSVILGATELFNFVSQLIVFCSVMYILITSESGGKTEQFMNMLRSTPALKSWALAISGVLLATAEIAFFQGCLSWLSLGYTIYIPFIGGRTVSFYSRGNKIKIESSRILCWRCYNVFFGVCFIGGRNNGTVGNNDGDCVEGSVCRVCFE</sequence>
<evidence type="ECO:0000313" key="7">
    <source>
        <dbReference type="EMBL" id="CAF1707418.1"/>
    </source>
</evidence>
<feature type="transmembrane region" description="Helical" evidence="6">
    <location>
        <begin position="129"/>
        <end position="149"/>
    </location>
</feature>
<evidence type="ECO:0000256" key="3">
    <source>
        <dbReference type="ARBA" id="ARBA00022692"/>
    </source>
</evidence>
<comment type="subcellular location">
    <subcellularLocation>
        <location evidence="1">Membrane</location>
        <topology evidence="1">Multi-pass membrane protein</topology>
    </subcellularLocation>
</comment>
<keyword evidence="4 6" id="KW-1133">Transmembrane helix</keyword>
<evidence type="ECO:0000256" key="5">
    <source>
        <dbReference type="ARBA" id="ARBA00023136"/>
    </source>
</evidence>
<feature type="transmembrane region" description="Helical" evidence="6">
    <location>
        <begin position="103"/>
        <end position="123"/>
    </location>
</feature>
<dbReference type="AlphaFoldDB" id="A0A816IAI8"/>
<evidence type="ECO:0000256" key="2">
    <source>
        <dbReference type="ARBA" id="ARBA00009773"/>
    </source>
</evidence>
<evidence type="ECO:0000256" key="4">
    <source>
        <dbReference type="ARBA" id="ARBA00022989"/>
    </source>
</evidence>
<feature type="transmembrane region" description="Helical" evidence="6">
    <location>
        <begin position="64"/>
        <end position="82"/>
    </location>
</feature>
<dbReference type="PANTHER" id="PTHR21716:SF72">
    <property type="entry name" value="TRANSMEMBRANE PROTEIN C9ORF5 PROTEIN"/>
    <property type="match status" value="1"/>
</dbReference>
<dbReference type="EMBL" id="HG994367">
    <property type="protein sequence ID" value="CAF1707418.1"/>
    <property type="molecule type" value="Genomic_DNA"/>
</dbReference>
<dbReference type="PANTHER" id="PTHR21716">
    <property type="entry name" value="TRANSMEMBRANE PROTEIN"/>
    <property type="match status" value="1"/>
</dbReference>
<name>A0A816IAI8_BRANA</name>
<accession>A0A816IAI8</accession>
<organism evidence="7">
    <name type="scientific">Brassica napus</name>
    <name type="common">Rape</name>
    <dbReference type="NCBI Taxonomy" id="3708"/>
    <lineage>
        <taxon>Eukaryota</taxon>
        <taxon>Viridiplantae</taxon>
        <taxon>Streptophyta</taxon>
        <taxon>Embryophyta</taxon>
        <taxon>Tracheophyta</taxon>
        <taxon>Spermatophyta</taxon>
        <taxon>Magnoliopsida</taxon>
        <taxon>eudicotyledons</taxon>
        <taxon>Gunneridae</taxon>
        <taxon>Pentapetalae</taxon>
        <taxon>rosids</taxon>
        <taxon>malvids</taxon>
        <taxon>Brassicales</taxon>
        <taxon>Brassicaceae</taxon>
        <taxon>Brassiceae</taxon>
        <taxon>Brassica</taxon>
    </lineage>
</organism>
<keyword evidence="5 6" id="KW-0472">Membrane</keyword>
<gene>
    <name evidence="7" type="ORF">DARMORV10_C03P63010.1</name>
</gene>
<evidence type="ECO:0000256" key="1">
    <source>
        <dbReference type="ARBA" id="ARBA00004141"/>
    </source>
</evidence>
<keyword evidence="3 6" id="KW-0812">Transmembrane</keyword>
<reference evidence="7" key="1">
    <citation type="submission" date="2021-01" db="EMBL/GenBank/DDBJ databases">
        <authorList>
            <consortium name="Genoscope - CEA"/>
            <person name="William W."/>
        </authorList>
    </citation>
    <scope>NUCLEOTIDE SEQUENCE</scope>
</reference>
<comment type="similarity">
    <text evidence="2">Belongs to the autoinducer-2 exporter (AI-2E) (TC 2.A.86) family.</text>
</comment>
<dbReference type="GO" id="GO:0016020">
    <property type="term" value="C:membrane"/>
    <property type="evidence" value="ECO:0007669"/>
    <property type="project" value="UniProtKB-SubCell"/>
</dbReference>
<evidence type="ECO:0000256" key="6">
    <source>
        <dbReference type="SAM" id="Phobius"/>
    </source>
</evidence>
<dbReference type="Proteomes" id="UP001295469">
    <property type="component" value="Chromosome C03"/>
</dbReference>
<protein>
    <submittedName>
        <fullName evidence="7">(rape) hypothetical protein</fullName>
    </submittedName>
</protein>
<dbReference type="InterPro" id="IPR002549">
    <property type="entry name" value="AI-2E-like"/>
</dbReference>